<feature type="region of interest" description="Disordered" evidence="9">
    <location>
        <begin position="700"/>
        <end position="740"/>
    </location>
</feature>
<dbReference type="InterPro" id="IPR036236">
    <property type="entry name" value="Znf_C2H2_sf"/>
</dbReference>
<evidence type="ECO:0000256" key="3">
    <source>
        <dbReference type="ARBA" id="ARBA00022737"/>
    </source>
</evidence>
<proteinExistence type="predicted"/>
<keyword evidence="6" id="KW-0238">DNA-binding</keyword>
<dbReference type="GO" id="GO:0000981">
    <property type="term" value="F:DNA-binding transcription factor activity, RNA polymerase II-specific"/>
    <property type="evidence" value="ECO:0007669"/>
    <property type="project" value="TreeGrafter"/>
</dbReference>
<dbReference type="PANTHER" id="PTHR14003:SF19">
    <property type="entry name" value="YY2 TRANSCRIPTION FACTOR"/>
    <property type="match status" value="1"/>
</dbReference>
<dbReference type="GO" id="GO:0031519">
    <property type="term" value="C:PcG protein complex"/>
    <property type="evidence" value="ECO:0007669"/>
    <property type="project" value="TreeGrafter"/>
</dbReference>
<name>A0A8J8P172_HALGN</name>
<feature type="domain" description="C2H2-type" evidence="10">
    <location>
        <begin position="461"/>
        <end position="490"/>
    </location>
</feature>
<dbReference type="PROSITE" id="PS50157">
    <property type="entry name" value="ZINC_FINGER_C2H2_2"/>
    <property type="match status" value="4"/>
</dbReference>
<evidence type="ECO:0000256" key="6">
    <source>
        <dbReference type="ARBA" id="ARBA00023125"/>
    </source>
</evidence>
<organism evidence="11 12">
    <name type="scientific">Halteria grandinella</name>
    <dbReference type="NCBI Taxonomy" id="5974"/>
    <lineage>
        <taxon>Eukaryota</taxon>
        <taxon>Sar</taxon>
        <taxon>Alveolata</taxon>
        <taxon>Ciliophora</taxon>
        <taxon>Intramacronucleata</taxon>
        <taxon>Spirotrichea</taxon>
        <taxon>Stichotrichia</taxon>
        <taxon>Sporadotrichida</taxon>
        <taxon>Halteriidae</taxon>
        <taxon>Halteria</taxon>
    </lineage>
</organism>
<feature type="region of interest" description="Disordered" evidence="9">
    <location>
        <begin position="26"/>
        <end position="48"/>
    </location>
</feature>
<feature type="region of interest" description="Disordered" evidence="9">
    <location>
        <begin position="302"/>
        <end position="358"/>
    </location>
</feature>
<feature type="compositionally biased region" description="Polar residues" evidence="9">
    <location>
        <begin position="728"/>
        <end position="740"/>
    </location>
</feature>
<dbReference type="InterPro" id="IPR013087">
    <property type="entry name" value="Znf_C2H2_type"/>
</dbReference>
<evidence type="ECO:0000256" key="8">
    <source>
        <dbReference type="PROSITE-ProRule" id="PRU00042"/>
    </source>
</evidence>
<evidence type="ECO:0000256" key="4">
    <source>
        <dbReference type="ARBA" id="ARBA00022771"/>
    </source>
</evidence>
<feature type="region of interest" description="Disordered" evidence="9">
    <location>
        <begin position="568"/>
        <end position="590"/>
    </location>
</feature>
<dbReference type="FunFam" id="3.30.160.60:FF:000125">
    <property type="entry name" value="Putative zinc finger protein 143"/>
    <property type="match status" value="1"/>
</dbReference>
<feature type="compositionally biased region" description="Basic and acidic residues" evidence="9">
    <location>
        <begin position="578"/>
        <end position="590"/>
    </location>
</feature>
<feature type="compositionally biased region" description="Polar residues" evidence="9">
    <location>
        <begin position="26"/>
        <end position="39"/>
    </location>
</feature>
<evidence type="ECO:0000256" key="2">
    <source>
        <dbReference type="ARBA" id="ARBA00022723"/>
    </source>
</evidence>
<keyword evidence="2" id="KW-0479">Metal-binding</keyword>
<evidence type="ECO:0000313" key="12">
    <source>
        <dbReference type="Proteomes" id="UP000785679"/>
    </source>
</evidence>
<dbReference type="OrthoDB" id="372803at2759"/>
<gene>
    <name evidence="11" type="ORF">FGO68_gene5910</name>
</gene>
<comment type="subcellular location">
    <subcellularLocation>
        <location evidence="1">Nucleus</location>
    </subcellularLocation>
</comment>
<evidence type="ECO:0000313" key="11">
    <source>
        <dbReference type="EMBL" id="TNV84973.1"/>
    </source>
</evidence>
<evidence type="ECO:0000256" key="5">
    <source>
        <dbReference type="ARBA" id="ARBA00022833"/>
    </source>
</evidence>
<dbReference type="Gene3D" id="3.30.160.60">
    <property type="entry name" value="Classic Zinc Finger"/>
    <property type="match status" value="4"/>
</dbReference>
<evidence type="ECO:0000256" key="1">
    <source>
        <dbReference type="ARBA" id="ARBA00004123"/>
    </source>
</evidence>
<dbReference type="GO" id="GO:0005667">
    <property type="term" value="C:transcription regulator complex"/>
    <property type="evidence" value="ECO:0007669"/>
    <property type="project" value="TreeGrafter"/>
</dbReference>
<dbReference type="PROSITE" id="PS00028">
    <property type="entry name" value="ZINC_FINGER_C2H2_1"/>
    <property type="match status" value="4"/>
</dbReference>
<reference evidence="11" key="1">
    <citation type="submission" date="2019-06" db="EMBL/GenBank/DDBJ databases">
        <authorList>
            <person name="Zheng W."/>
        </authorList>
    </citation>
    <scope>NUCLEOTIDE SEQUENCE</scope>
    <source>
        <strain evidence="11">QDHG01</strain>
    </source>
</reference>
<sequence length="740" mass="81495">MEKLNANNSDQDLATHPECEPIIAQTAQQSNGPIVQNSSGERDVGLYDFSSDEEGSYLSENELLSSFLDPPQKSHNSKAFNKVYGLKRQLQAHRQRSGAVNPSDRQTPHDNQLDGASSFAASSSNREPLGMPTKTKIGNNLKKGVKINTKLKSKAGNHGGVSAQHFNGGLNGQNSFNNLKKDLESPFRRYVITTDLRSDLNKPRTAGSKRSFLRGGFPTLMGLGFGPSAGQTMGSLGQNGGNFVSPLDWELYSSTQAHLKNDMGSGTLGTPSFRAGPSLFGGGKTLQLRAGIFGRGNRIKSLHRKRQHNQIGSDKNGATSGTGPNGERQPRSGPSRRLGGGSRPGASLRVSSEGRSGLHVSKINKQAQQRTFACHLESCGKVFNDRASLKKHLTVHGDKLSQFQCPHDGCGKKFLDNAKLKRHMLVHTGEKPYQCELCGKKFSLDFNLKTHLRIHTGEKPFLCNFKGCHKRFNQKSNLHAHMLTHHLTDPNCDANQLLKSGAISINAFGKFTTKYDMLNDGSYSSEQRNNIINQSRKMDELTKLMEKNHGQLFKIEYNRDGGLFGKDDQKSGGYYTDDDYKGPKTNEKEQQHIGIDRPIFKIKFKPRTKCHVHHVVSQKATLVHEEKEKRLSEAHAAAGYPDNNSHTISMYRLGGNFYQQALESLSCCQPPDAHCDAHGNHDSNQKLMSAALDKINETMASSAGAKAERNMEGENTESQEASRRVTPVQMQNELTTGKAL</sequence>
<dbReference type="Pfam" id="PF00096">
    <property type="entry name" value="zf-C2H2"/>
    <property type="match status" value="4"/>
</dbReference>
<evidence type="ECO:0000259" key="10">
    <source>
        <dbReference type="PROSITE" id="PS50157"/>
    </source>
</evidence>
<keyword evidence="4 8" id="KW-0863">Zinc-finger</keyword>
<dbReference type="GO" id="GO:0008270">
    <property type="term" value="F:zinc ion binding"/>
    <property type="evidence" value="ECO:0007669"/>
    <property type="project" value="UniProtKB-KW"/>
</dbReference>
<keyword evidence="12" id="KW-1185">Reference proteome</keyword>
<feature type="domain" description="C2H2-type" evidence="10">
    <location>
        <begin position="433"/>
        <end position="460"/>
    </location>
</feature>
<keyword evidence="7" id="KW-0539">Nucleus</keyword>
<feature type="region of interest" description="Disordered" evidence="9">
    <location>
        <begin position="89"/>
        <end position="138"/>
    </location>
</feature>
<dbReference type="GO" id="GO:0000785">
    <property type="term" value="C:chromatin"/>
    <property type="evidence" value="ECO:0007669"/>
    <property type="project" value="TreeGrafter"/>
</dbReference>
<dbReference type="PANTHER" id="PTHR14003">
    <property type="entry name" value="TRANSCRIPTIONAL REPRESSOR PROTEIN YY"/>
    <property type="match status" value="1"/>
</dbReference>
<dbReference type="FunFam" id="3.30.160.60:FF:000100">
    <property type="entry name" value="Zinc finger 45-like"/>
    <property type="match status" value="1"/>
</dbReference>
<feature type="compositionally biased region" description="Polar residues" evidence="9">
    <location>
        <begin position="309"/>
        <end position="322"/>
    </location>
</feature>
<dbReference type="Proteomes" id="UP000785679">
    <property type="component" value="Unassembled WGS sequence"/>
</dbReference>
<dbReference type="EMBL" id="RRYP01002262">
    <property type="protein sequence ID" value="TNV84973.1"/>
    <property type="molecule type" value="Genomic_DNA"/>
</dbReference>
<accession>A0A8J8P172</accession>
<feature type="domain" description="C2H2-type" evidence="10">
    <location>
        <begin position="403"/>
        <end position="432"/>
    </location>
</feature>
<keyword evidence="5" id="KW-0862">Zinc</keyword>
<comment type="caution">
    <text evidence="11">The sequence shown here is derived from an EMBL/GenBank/DDBJ whole genome shotgun (WGS) entry which is preliminary data.</text>
</comment>
<dbReference type="FunFam" id="3.30.160.60:FF:000104">
    <property type="entry name" value="Transcriptional repressor protein YY1"/>
    <property type="match status" value="1"/>
</dbReference>
<keyword evidence="3" id="KW-0677">Repeat</keyword>
<dbReference type="GO" id="GO:0000978">
    <property type="term" value="F:RNA polymerase II cis-regulatory region sequence-specific DNA binding"/>
    <property type="evidence" value="ECO:0007669"/>
    <property type="project" value="TreeGrafter"/>
</dbReference>
<dbReference type="AlphaFoldDB" id="A0A8J8P172"/>
<protein>
    <recommendedName>
        <fullName evidence="10">C2H2-type domain-containing protein</fullName>
    </recommendedName>
</protein>
<dbReference type="SMART" id="SM00355">
    <property type="entry name" value="ZnF_C2H2"/>
    <property type="match status" value="4"/>
</dbReference>
<feature type="domain" description="C2H2-type" evidence="10">
    <location>
        <begin position="372"/>
        <end position="401"/>
    </location>
</feature>
<evidence type="ECO:0000256" key="7">
    <source>
        <dbReference type="ARBA" id="ARBA00023242"/>
    </source>
</evidence>
<evidence type="ECO:0000256" key="9">
    <source>
        <dbReference type="SAM" id="MobiDB-lite"/>
    </source>
</evidence>
<dbReference type="SUPFAM" id="SSF57667">
    <property type="entry name" value="beta-beta-alpha zinc fingers"/>
    <property type="match status" value="3"/>
</dbReference>